<dbReference type="EMBL" id="CP011002">
    <property type="protein sequence ID" value="AKO66355.1"/>
    <property type="molecule type" value="Genomic_DNA"/>
</dbReference>
<organism evidence="3 4">
    <name type="scientific">Methylophilales bacterium MBRS-H7</name>
    <dbReference type="NCBI Taxonomy" id="1623450"/>
    <lineage>
        <taxon>Bacteria</taxon>
        <taxon>Pseudomonadati</taxon>
        <taxon>Pseudomonadota</taxon>
        <taxon>Betaproteobacteria</taxon>
        <taxon>Nitrosomonadales</taxon>
        <taxon>OM43 clade</taxon>
    </lineage>
</organism>
<dbReference type="AlphaFoldDB" id="A0A0H4J2W6"/>
<dbReference type="OrthoDB" id="7059230at2"/>
<reference evidence="3 4" key="1">
    <citation type="submission" date="2015-03" db="EMBL/GenBank/DDBJ databases">
        <title>Comparative analysis of the OM43 clade including a novel species from Red Sea uncovers genomic and metabolic diversity among marine methylotrophs.</title>
        <authorList>
            <person name="Jimenez-Infante F."/>
            <person name="Ngugi D.K."/>
            <person name="Vinu M."/>
            <person name="Alam I."/>
            <person name="Kamau A."/>
            <person name="Blom J."/>
            <person name="Bajic V.B."/>
            <person name="Stingl U."/>
        </authorList>
    </citation>
    <scope>NUCLEOTIDE SEQUENCE [LARGE SCALE GENOMIC DNA]</scope>
    <source>
        <strain evidence="3 4">MBRSH7</strain>
    </source>
</reference>
<sequence length="354" mass="40309">MNKKSLMIIICQSFVIILLIWVVILMGRDELIDDDLFDEEETLSFIEVNDEGLNQVRLTETIVKNSGIETARITSSNKQSSFSNYGIVQATDTLIDLKNIFDQLMQEINTLQNQLATEEKKYLAFAELNEDEKNISDQVLLDQQTIVSNLKVAIEKKTALKKNLQQKVLTQWGKKFYNIVTGKSKDRNLAALIDGNARLVKITIPSSESGRKIPDKIVFSPINGSDEIDGIYIDQAPTIEPSILGQTYYYLIQSTEIRIGSKLIGFYFQDDAEKTNLYEVPNTSIVWSNGLSWVYIEQEPHLFIKKPIVLENELNRGWLISAELISPRDSIVTKGAQLLLSEEFKYQIKNENED</sequence>
<protein>
    <submittedName>
        <fullName evidence="3">Uncharacterized protein</fullName>
    </submittedName>
</protein>
<evidence type="ECO:0000256" key="1">
    <source>
        <dbReference type="SAM" id="Coils"/>
    </source>
</evidence>
<evidence type="ECO:0000313" key="3">
    <source>
        <dbReference type="EMBL" id="AKO66355.1"/>
    </source>
</evidence>
<keyword evidence="1" id="KW-0175">Coiled coil</keyword>
<evidence type="ECO:0000313" key="4">
    <source>
        <dbReference type="Proteomes" id="UP000066549"/>
    </source>
</evidence>
<evidence type="ECO:0000256" key="2">
    <source>
        <dbReference type="SAM" id="Phobius"/>
    </source>
</evidence>
<gene>
    <name evidence="3" type="ORF">VI33_06790</name>
</gene>
<keyword evidence="2" id="KW-1133">Transmembrane helix</keyword>
<keyword evidence="2" id="KW-0472">Membrane</keyword>
<feature type="coiled-coil region" evidence="1">
    <location>
        <begin position="94"/>
        <end position="121"/>
    </location>
</feature>
<feature type="transmembrane region" description="Helical" evidence="2">
    <location>
        <begin position="6"/>
        <end position="26"/>
    </location>
</feature>
<keyword evidence="2" id="KW-0812">Transmembrane</keyword>
<keyword evidence="4" id="KW-1185">Reference proteome</keyword>
<name>A0A0H4J2W6_9PROT</name>
<accession>A0A0H4J2W6</accession>
<dbReference type="Proteomes" id="UP000066549">
    <property type="component" value="Chromosome"/>
</dbReference>
<proteinExistence type="predicted"/>